<sequence length="450" mass="49326">MKLWNEKAISSHATPVLKEVDVVVCGAGPAGVAAATVCGRQGLKTLLIEKNGFCGGAAVSGLSGTICGLYLAQDDIENKESKQIVFGFAEEFKQRLSKKGGLTEPQIYGNTHVLTFDPFCWREAADDLLEEANVSVLFHTLVTEVSKTENELTAIRIESSAGHSYINAKAFIDCTGDAALIAKSGLEYTYGDNGAIQNPTMMFRVSNVDTLAFYEYFGKDTICPADCTQKLSEAYTKGTYNTPRDRVWIFPTPQDSIFLMNCTQLAGQKGEMLNVINPEDRTHAEISGRRAAREYHRFFKDNVPAFKDSELIDMAPEVGVRQTRTIVGEKQLSNEHVISCTKCKDGIVRSSWPIELHAGEVSKLNWLINDYYEIPYATLVPKGLHNVIVAGRSLCAEHEALASSRVTAQCFEYGHAAAVATALAFEAGCSYKDIDINELRNRMIANGSSL</sequence>
<dbReference type="Proteomes" id="UP000184694">
    <property type="component" value="Unassembled WGS sequence"/>
</dbReference>
<keyword evidence="2" id="KW-0479">Metal-binding</keyword>
<evidence type="ECO:0000256" key="1">
    <source>
        <dbReference type="ARBA" id="ARBA00022485"/>
    </source>
</evidence>
<organism evidence="6 7">
    <name type="scientific">Halodesulfovibrio marinisediminis DSM 17456</name>
    <dbReference type="NCBI Taxonomy" id="1121457"/>
    <lineage>
        <taxon>Bacteria</taxon>
        <taxon>Pseudomonadati</taxon>
        <taxon>Thermodesulfobacteriota</taxon>
        <taxon>Desulfovibrionia</taxon>
        <taxon>Desulfovibrionales</taxon>
        <taxon>Desulfovibrionaceae</taxon>
        <taxon>Halodesulfovibrio</taxon>
    </lineage>
</organism>
<dbReference type="AlphaFoldDB" id="A0A1N6I7Y3"/>
<keyword evidence="4" id="KW-0408">Iron</keyword>
<dbReference type="SUPFAM" id="SSF51905">
    <property type="entry name" value="FAD/NAD(P)-binding domain"/>
    <property type="match status" value="1"/>
</dbReference>
<evidence type="ECO:0000256" key="3">
    <source>
        <dbReference type="ARBA" id="ARBA00023002"/>
    </source>
</evidence>
<evidence type="ECO:0000313" key="6">
    <source>
        <dbReference type="EMBL" id="SIO28132.1"/>
    </source>
</evidence>
<keyword evidence="7" id="KW-1185">Reference proteome</keyword>
<evidence type="ECO:0000313" key="7">
    <source>
        <dbReference type="Proteomes" id="UP000184694"/>
    </source>
</evidence>
<dbReference type="GO" id="GO:0016491">
    <property type="term" value="F:oxidoreductase activity"/>
    <property type="evidence" value="ECO:0007669"/>
    <property type="project" value="UniProtKB-KW"/>
</dbReference>
<dbReference type="InterPro" id="IPR039650">
    <property type="entry name" value="HdrA-like"/>
</dbReference>
<reference evidence="7" key="1">
    <citation type="submission" date="2016-11" db="EMBL/GenBank/DDBJ databases">
        <authorList>
            <person name="Varghese N."/>
            <person name="Submissions S."/>
        </authorList>
    </citation>
    <scope>NUCLEOTIDE SEQUENCE [LARGE SCALE GENOMIC DNA]</scope>
    <source>
        <strain evidence="7">DSM 17456</strain>
    </source>
</reference>
<evidence type="ECO:0000256" key="4">
    <source>
        <dbReference type="ARBA" id="ARBA00023004"/>
    </source>
</evidence>
<dbReference type="PANTHER" id="PTHR43498">
    <property type="entry name" value="FERREDOXIN:COB-COM HETERODISULFIDE REDUCTASE SUBUNIT A"/>
    <property type="match status" value="1"/>
</dbReference>
<dbReference type="STRING" id="1121457.SAMN02745161_2499"/>
<dbReference type="GO" id="GO:0051539">
    <property type="term" value="F:4 iron, 4 sulfur cluster binding"/>
    <property type="evidence" value="ECO:0007669"/>
    <property type="project" value="UniProtKB-KW"/>
</dbReference>
<dbReference type="GO" id="GO:0046872">
    <property type="term" value="F:metal ion binding"/>
    <property type="evidence" value="ECO:0007669"/>
    <property type="project" value="UniProtKB-KW"/>
</dbReference>
<keyword evidence="1" id="KW-0004">4Fe-4S</keyword>
<dbReference type="InterPro" id="IPR036188">
    <property type="entry name" value="FAD/NAD-bd_sf"/>
</dbReference>
<dbReference type="OrthoDB" id="9777740at2"/>
<accession>A0A1N6I7Y3</accession>
<evidence type="ECO:0000256" key="2">
    <source>
        <dbReference type="ARBA" id="ARBA00022723"/>
    </source>
</evidence>
<proteinExistence type="predicted"/>
<dbReference type="Gene3D" id="3.50.50.60">
    <property type="entry name" value="FAD/NAD(P)-binding domain"/>
    <property type="match status" value="1"/>
</dbReference>
<protein>
    <submittedName>
        <fullName evidence="6">FAD dependent oxidoreductase</fullName>
    </submittedName>
</protein>
<dbReference type="PANTHER" id="PTHR43498:SF1">
    <property type="entry name" value="COB--COM HETERODISULFIDE REDUCTASE IRON-SULFUR SUBUNIT A"/>
    <property type="match status" value="1"/>
</dbReference>
<dbReference type="RefSeq" id="WP_074217273.1">
    <property type="nucleotide sequence ID" value="NZ_FSRG01000006.1"/>
</dbReference>
<keyword evidence="5" id="KW-0411">Iron-sulfur</keyword>
<evidence type="ECO:0000256" key="5">
    <source>
        <dbReference type="ARBA" id="ARBA00023014"/>
    </source>
</evidence>
<dbReference type="EMBL" id="FSRG01000006">
    <property type="protein sequence ID" value="SIO28132.1"/>
    <property type="molecule type" value="Genomic_DNA"/>
</dbReference>
<keyword evidence="3" id="KW-0560">Oxidoreductase</keyword>
<dbReference type="Pfam" id="PF12831">
    <property type="entry name" value="FAD_oxidored"/>
    <property type="match status" value="1"/>
</dbReference>
<gene>
    <name evidence="6" type="ORF">SAMN02745161_2499</name>
</gene>
<name>A0A1N6I7Y3_9BACT</name>